<evidence type="ECO:0008006" key="3">
    <source>
        <dbReference type="Google" id="ProtNLM"/>
    </source>
</evidence>
<reference evidence="1 2" key="1">
    <citation type="submission" date="2023-04" db="EMBL/GenBank/DDBJ databases">
        <title>The genome sequence of Polyangium sorediatum DSM14670.</title>
        <authorList>
            <person name="Zhang X."/>
        </authorList>
    </citation>
    <scope>NUCLEOTIDE SEQUENCE [LARGE SCALE GENOMIC DNA]</scope>
    <source>
        <strain evidence="1 2">DSM 14670</strain>
    </source>
</reference>
<dbReference type="RefSeq" id="WP_136966846.1">
    <property type="nucleotide sequence ID" value="NZ_JARZHI010000010.1"/>
</dbReference>
<proteinExistence type="predicted"/>
<accession>A0ABT6NQY3</accession>
<protein>
    <recommendedName>
        <fullName evidence="3">Lipoprotein</fullName>
    </recommendedName>
</protein>
<gene>
    <name evidence="1" type="ORF">QHF89_14760</name>
</gene>
<evidence type="ECO:0000313" key="2">
    <source>
        <dbReference type="Proteomes" id="UP001160301"/>
    </source>
</evidence>
<sequence>MLRRARFSFFLMVGLGIGTGGCSSSPYVGVGECAPDPLIPDPWCIPDAGPDAADAGTDADQLIDPGTPAPQSYCSGRCLPEPSDDFAGSWPRTPMLLWVGPRALAPTNCDEARKAAGLPEDVVFFEKYRRFAGLIAPPAACEACTCAMSEGTCTGLPADLEVRAGTCAEDDASSLPFGGPDGWDGACTSANALPSGAQCGGEPCAQSVHASPLPGPTSEACPISSTLPAFTKTTDWETAGVACEAKEIDEPCDPSFYPSTYRCMHNAPLPWLQCVALDGNHEMCPGNYTFARYELYGEQPSDTRGCTACECGGTPVGSACLGTLRLYSDGACAVPADNVGLSSYGEQCVNVYPVGRALGGKAITDLAYSPGICASTGGDPTGSAERDPAQAVTFCCRSPFDDEPPPPK</sequence>
<dbReference type="EMBL" id="JARZHI010000010">
    <property type="protein sequence ID" value="MDI1430751.1"/>
    <property type="molecule type" value="Genomic_DNA"/>
</dbReference>
<evidence type="ECO:0000313" key="1">
    <source>
        <dbReference type="EMBL" id="MDI1430751.1"/>
    </source>
</evidence>
<organism evidence="1 2">
    <name type="scientific">Polyangium sorediatum</name>
    <dbReference type="NCBI Taxonomy" id="889274"/>
    <lineage>
        <taxon>Bacteria</taxon>
        <taxon>Pseudomonadati</taxon>
        <taxon>Myxococcota</taxon>
        <taxon>Polyangia</taxon>
        <taxon>Polyangiales</taxon>
        <taxon>Polyangiaceae</taxon>
        <taxon>Polyangium</taxon>
    </lineage>
</organism>
<keyword evidence="2" id="KW-1185">Reference proteome</keyword>
<dbReference type="Proteomes" id="UP001160301">
    <property type="component" value="Unassembled WGS sequence"/>
</dbReference>
<dbReference type="PROSITE" id="PS51257">
    <property type="entry name" value="PROKAR_LIPOPROTEIN"/>
    <property type="match status" value="1"/>
</dbReference>
<name>A0ABT6NQY3_9BACT</name>
<comment type="caution">
    <text evidence="1">The sequence shown here is derived from an EMBL/GenBank/DDBJ whole genome shotgun (WGS) entry which is preliminary data.</text>
</comment>